<keyword evidence="7 15" id="KW-0808">Transferase</keyword>
<dbReference type="GO" id="GO:0044210">
    <property type="term" value="P:'de novo' CTP biosynthetic process"/>
    <property type="evidence" value="ECO:0007669"/>
    <property type="project" value="UniProtKB-UniPathway"/>
</dbReference>
<feature type="domain" description="Aspartate/glutamate/uridylate kinase" evidence="14">
    <location>
        <begin position="8"/>
        <end position="214"/>
    </location>
</feature>
<comment type="caution">
    <text evidence="15">The sequence shown here is derived from an EMBL/GenBank/DDBJ whole genome shotgun (WGS) entry which is preliminary data.</text>
</comment>
<evidence type="ECO:0000313" key="15">
    <source>
        <dbReference type="EMBL" id="MPM24168.1"/>
    </source>
</evidence>
<dbReference type="PIRSF" id="PIRSF005650">
    <property type="entry name" value="Uridylate_kin"/>
    <property type="match status" value="1"/>
</dbReference>
<comment type="subcellular location">
    <subcellularLocation>
        <location evidence="1">Cytoplasm</location>
    </subcellularLocation>
</comment>
<comment type="catalytic activity">
    <reaction evidence="13">
        <text>UMP + ATP = UDP + ADP</text>
        <dbReference type="Rhea" id="RHEA:24400"/>
        <dbReference type="ChEBI" id="CHEBI:30616"/>
        <dbReference type="ChEBI" id="CHEBI:57865"/>
        <dbReference type="ChEBI" id="CHEBI:58223"/>
        <dbReference type="ChEBI" id="CHEBI:456216"/>
        <dbReference type="EC" id="2.7.4.22"/>
    </reaction>
</comment>
<dbReference type="GO" id="GO:0006225">
    <property type="term" value="P:UDP biosynthetic process"/>
    <property type="evidence" value="ECO:0007669"/>
    <property type="project" value="TreeGrafter"/>
</dbReference>
<keyword evidence="6" id="KW-0963">Cytoplasm</keyword>
<evidence type="ECO:0000259" key="14">
    <source>
        <dbReference type="Pfam" id="PF00696"/>
    </source>
</evidence>
<dbReference type="InterPro" id="IPR015963">
    <property type="entry name" value="Uridylate_kinase_bac"/>
</dbReference>
<dbReference type="HAMAP" id="MF_01220_B">
    <property type="entry name" value="PyrH_B"/>
    <property type="match status" value="1"/>
</dbReference>
<evidence type="ECO:0000256" key="6">
    <source>
        <dbReference type="ARBA" id="ARBA00022490"/>
    </source>
</evidence>
<dbReference type="EMBL" id="VSSQ01004201">
    <property type="protein sequence ID" value="MPM24168.1"/>
    <property type="molecule type" value="Genomic_DNA"/>
</dbReference>
<evidence type="ECO:0000256" key="4">
    <source>
        <dbReference type="ARBA" id="ARBA00012899"/>
    </source>
</evidence>
<name>A0A644Y898_9ZZZZ</name>
<dbReference type="NCBIfam" id="TIGR02075">
    <property type="entry name" value="pyrH_bact"/>
    <property type="match status" value="1"/>
</dbReference>
<dbReference type="InterPro" id="IPR001048">
    <property type="entry name" value="Asp/Glu/Uridylate_kinase"/>
</dbReference>
<dbReference type="EC" id="2.7.4.22" evidence="4"/>
<dbReference type="UniPathway" id="UPA00159">
    <property type="reaction ID" value="UER00275"/>
</dbReference>
<evidence type="ECO:0000256" key="11">
    <source>
        <dbReference type="ARBA" id="ARBA00022975"/>
    </source>
</evidence>
<dbReference type="GO" id="GO:0005524">
    <property type="term" value="F:ATP binding"/>
    <property type="evidence" value="ECO:0007669"/>
    <property type="project" value="UniProtKB-KW"/>
</dbReference>
<gene>
    <name evidence="15" type="primary">pyrH_17</name>
    <name evidence="15" type="ORF">SDC9_70649</name>
</gene>
<evidence type="ECO:0000256" key="7">
    <source>
        <dbReference type="ARBA" id="ARBA00022679"/>
    </source>
</evidence>
<dbReference type="GO" id="GO:0005737">
    <property type="term" value="C:cytoplasm"/>
    <property type="evidence" value="ECO:0007669"/>
    <property type="project" value="UniProtKB-SubCell"/>
</dbReference>
<proteinExistence type="inferred from homology"/>
<sequence length="237" mass="25623">MENAPKYKRVLLKISGESLAGPSRFGIDEQTVHAICQEIRQIVDMGVQVGIVCGGGNFWRGRSAQKMDRTRADHAGMLATVINGIALTDALLSMGVETRLQTAIEMRQIAEPYIRGRAENHLKKGYVVIFAGGTGNPYFSTDTAAALRAAEINADAILLAKTVNGVYSADPAIDKTAQFLPELTYLEVLNRRLGVMDTTATSLCMDNRIPIVVFGISDPHNIVKAAMGERIGTTISE</sequence>
<dbReference type="GO" id="GO:0033862">
    <property type="term" value="F:UMP kinase activity"/>
    <property type="evidence" value="ECO:0007669"/>
    <property type="project" value="UniProtKB-EC"/>
</dbReference>
<dbReference type="InterPro" id="IPR011817">
    <property type="entry name" value="Uridylate_kinase"/>
</dbReference>
<dbReference type="FunFam" id="3.40.1160.10:FF:000001">
    <property type="entry name" value="Uridylate kinase"/>
    <property type="match status" value="1"/>
</dbReference>
<keyword evidence="10" id="KW-0067">ATP-binding</keyword>
<evidence type="ECO:0000256" key="13">
    <source>
        <dbReference type="ARBA" id="ARBA00047767"/>
    </source>
</evidence>
<accession>A0A644Y898</accession>
<reference evidence="15" key="1">
    <citation type="submission" date="2019-08" db="EMBL/GenBank/DDBJ databases">
        <authorList>
            <person name="Kucharzyk K."/>
            <person name="Murdoch R.W."/>
            <person name="Higgins S."/>
            <person name="Loffler F."/>
        </authorList>
    </citation>
    <scope>NUCLEOTIDE SEQUENCE</scope>
</reference>
<dbReference type="Pfam" id="PF00696">
    <property type="entry name" value="AA_kinase"/>
    <property type="match status" value="1"/>
</dbReference>
<protein>
    <recommendedName>
        <fullName evidence="5">Uridylate kinase</fullName>
        <ecNumber evidence="4">2.7.4.22</ecNumber>
    </recommendedName>
    <alternativeName>
        <fullName evidence="12">Uridine monophosphate kinase</fullName>
    </alternativeName>
</protein>
<evidence type="ECO:0000256" key="2">
    <source>
        <dbReference type="ARBA" id="ARBA00004791"/>
    </source>
</evidence>
<organism evidence="15">
    <name type="scientific">bioreactor metagenome</name>
    <dbReference type="NCBI Taxonomy" id="1076179"/>
    <lineage>
        <taxon>unclassified sequences</taxon>
        <taxon>metagenomes</taxon>
        <taxon>ecological metagenomes</taxon>
    </lineage>
</organism>
<evidence type="ECO:0000256" key="9">
    <source>
        <dbReference type="ARBA" id="ARBA00022777"/>
    </source>
</evidence>
<keyword evidence="9 15" id="KW-0418">Kinase</keyword>
<dbReference type="SUPFAM" id="SSF53633">
    <property type="entry name" value="Carbamate kinase-like"/>
    <property type="match status" value="1"/>
</dbReference>
<dbReference type="PANTHER" id="PTHR42833:SF4">
    <property type="entry name" value="URIDYLATE KINASE PUMPKIN, CHLOROPLASTIC"/>
    <property type="match status" value="1"/>
</dbReference>
<evidence type="ECO:0000256" key="8">
    <source>
        <dbReference type="ARBA" id="ARBA00022741"/>
    </source>
</evidence>
<evidence type="ECO:0000256" key="12">
    <source>
        <dbReference type="ARBA" id="ARBA00032092"/>
    </source>
</evidence>
<dbReference type="InterPro" id="IPR036393">
    <property type="entry name" value="AceGlu_kinase-like_sf"/>
</dbReference>
<keyword evidence="11" id="KW-0665">Pyrimidine biosynthesis</keyword>
<evidence type="ECO:0000256" key="1">
    <source>
        <dbReference type="ARBA" id="ARBA00004496"/>
    </source>
</evidence>
<evidence type="ECO:0000256" key="5">
    <source>
        <dbReference type="ARBA" id="ARBA00016403"/>
    </source>
</evidence>
<dbReference type="Gene3D" id="3.40.1160.10">
    <property type="entry name" value="Acetylglutamate kinase-like"/>
    <property type="match status" value="1"/>
</dbReference>
<comment type="pathway">
    <text evidence="2">Pyrimidine metabolism; CTP biosynthesis via de novo pathway; UDP from UMP (UMPK route): step 1/1.</text>
</comment>
<dbReference type="PANTHER" id="PTHR42833">
    <property type="entry name" value="URIDYLATE KINASE"/>
    <property type="match status" value="1"/>
</dbReference>
<comment type="similarity">
    <text evidence="3">Belongs to the UMP kinase family.</text>
</comment>
<keyword evidence="8" id="KW-0547">Nucleotide-binding</keyword>
<dbReference type="AlphaFoldDB" id="A0A644Y898"/>
<dbReference type="CDD" id="cd04254">
    <property type="entry name" value="AAK_UMPK-PyrH-Ec"/>
    <property type="match status" value="1"/>
</dbReference>
<evidence type="ECO:0000256" key="10">
    <source>
        <dbReference type="ARBA" id="ARBA00022840"/>
    </source>
</evidence>
<evidence type="ECO:0000256" key="3">
    <source>
        <dbReference type="ARBA" id="ARBA00007614"/>
    </source>
</evidence>